<keyword evidence="3" id="KW-0805">Transcription regulation</keyword>
<dbReference type="STRING" id="5217.A0A4Q1BKZ3"/>
<feature type="region of interest" description="Disordered" evidence="7">
    <location>
        <begin position="266"/>
        <end position="317"/>
    </location>
</feature>
<evidence type="ECO:0000313" key="10">
    <source>
        <dbReference type="EMBL" id="RXK38451.1"/>
    </source>
</evidence>
<dbReference type="PANTHER" id="PTHR47660:SF2">
    <property type="entry name" value="TRANSCRIPTION FACTOR WITH C2H2 AND ZN(2)-CYS(6) DNA BINDING DOMAIN (EUROFUNG)"/>
    <property type="match status" value="1"/>
</dbReference>
<keyword evidence="5" id="KW-0539">Nucleus</keyword>
<dbReference type="InParanoid" id="A0A4Q1BKZ3"/>
<comment type="caution">
    <text evidence="10">The sequence shown here is derived from an EMBL/GenBank/DDBJ whole genome shotgun (WGS) entry which is preliminary data.</text>
</comment>
<dbReference type="SUPFAM" id="SSF57701">
    <property type="entry name" value="Zn2/Cys6 DNA-binding domain"/>
    <property type="match status" value="1"/>
</dbReference>
<dbReference type="CDD" id="cd00067">
    <property type="entry name" value="GAL4"/>
    <property type="match status" value="1"/>
</dbReference>
<sequence length="893" mass="96166">MAGDHKCPLCSATFTRPQHVGRHLRAHTGDRPYECKECPLRFARSDLLSRHVNKAHKSPDGVDQITTKKENKKGRRKSIATSVVSDSPVEPEPESSRRASFDQPGLQAQRMYPNHPLLANPPQPSQVLPFGAAGWTSGQMSIGPSGDLNHLMPDLSVGMGFQGGALGSHFSGLKPEQQGMTSVPMGRNGSLSSLSSVGYEFGFKKRACDQCNHSKVRCDFQEPCARCSHRNVMCTYHKPRSRTVTPILANRVSPINAAVNNIATPMSGSTNSSPLTQFPSPVQSAPRYSPPRSVRQNGSMAAPGQYSDSNQLQTTDPLSGAWSQEYYVSEPVPLPTSQWSTPPMHQAMVDQHFVGSHNLQSTSIYASPGHMNPPLPPAPQNRPMRSLPGSFASGKSSSSSPPDMDPTPSLTSLTTISPSSSDELSPPRNSGNVQTTPPGIWNVGKVPIRQSSTSDQSVLASPYTPAQIHSGLPGSLTVPNMPNDVSWYSTSTFDPSHQLSSSSTSEGEDARFDSAIASDFLNMDEETIQRAIAQHHRRRSSTGVWANAFNQMSLRDVVPQLASSDTSNSSTMFTNPFMASQLAQHVQKQHDPRRPTVSIAPVADGDNAKVPTLADLQDVWKQFISDPMNGFALGDKPRTDDDLGVSVITPRPGYGRTLSKSNSMPDLKSPGLTARPAANGVNGLPLPTPTTEEAMQKWKVELQNRQTSFNMQFDVKRRSGSISSSAQSNNSQSGGNLPPRLIPNPISNTTTQSAHSTIRPMASAVQRSSALQQTLAPQRLPSFGLQHTPSPYGGPNGHYFSPAENQKHTSMFARPGNKRLASQTLVSQEGKRASFSLWDGDDGVEGPSGLDATGWSGVPLYPVASAGLAQDIHSMGGNGQPTPVFFQTWPPKQ</sequence>
<dbReference type="OrthoDB" id="6365676at2759"/>
<protein>
    <recommendedName>
        <fullName evidence="12">Zn(2)-C6 fungal-type domain-containing protein</fullName>
    </recommendedName>
</protein>
<evidence type="ECO:0000256" key="7">
    <source>
        <dbReference type="SAM" id="MobiDB-lite"/>
    </source>
</evidence>
<evidence type="ECO:0008006" key="12">
    <source>
        <dbReference type="Google" id="ProtNLM"/>
    </source>
</evidence>
<evidence type="ECO:0000256" key="4">
    <source>
        <dbReference type="ARBA" id="ARBA00023163"/>
    </source>
</evidence>
<keyword evidence="2" id="KW-0862">Zinc</keyword>
<dbReference type="Gene3D" id="4.10.240.10">
    <property type="entry name" value="Zn(2)-C6 fungal-type DNA-binding domain"/>
    <property type="match status" value="1"/>
</dbReference>
<evidence type="ECO:0000313" key="11">
    <source>
        <dbReference type="Proteomes" id="UP000289152"/>
    </source>
</evidence>
<feature type="region of interest" description="Disordered" evidence="7">
    <location>
        <begin position="717"/>
        <end position="772"/>
    </location>
</feature>
<dbReference type="InterPro" id="IPR036864">
    <property type="entry name" value="Zn2-C6_fun-type_DNA-bd_sf"/>
</dbReference>
<keyword evidence="6" id="KW-0863">Zinc-finger</keyword>
<dbReference type="AlphaFoldDB" id="A0A4Q1BKZ3"/>
<feature type="compositionally biased region" description="Low complexity" evidence="7">
    <location>
        <begin position="381"/>
        <end position="421"/>
    </location>
</feature>
<feature type="compositionally biased region" description="Polar residues" evidence="7">
    <location>
        <begin position="306"/>
        <end position="317"/>
    </location>
</feature>
<evidence type="ECO:0000259" key="8">
    <source>
        <dbReference type="PROSITE" id="PS50048"/>
    </source>
</evidence>
<dbReference type="Gene3D" id="3.30.160.60">
    <property type="entry name" value="Classic Zinc Finger"/>
    <property type="match status" value="2"/>
</dbReference>
<gene>
    <name evidence="10" type="ORF">M231_04216</name>
</gene>
<evidence type="ECO:0000256" key="3">
    <source>
        <dbReference type="ARBA" id="ARBA00023015"/>
    </source>
</evidence>
<dbReference type="SMART" id="SM00066">
    <property type="entry name" value="GAL4"/>
    <property type="match status" value="1"/>
</dbReference>
<dbReference type="PROSITE" id="PS00028">
    <property type="entry name" value="ZINC_FINGER_C2H2_1"/>
    <property type="match status" value="2"/>
</dbReference>
<feature type="domain" description="C2H2-type" evidence="9">
    <location>
        <begin position="33"/>
        <end position="61"/>
    </location>
</feature>
<feature type="compositionally biased region" description="Pro residues" evidence="7">
    <location>
        <begin position="371"/>
        <end position="380"/>
    </location>
</feature>
<feature type="compositionally biased region" description="Polar residues" evidence="7">
    <location>
        <begin position="427"/>
        <end position="437"/>
    </location>
</feature>
<dbReference type="SMART" id="SM00355">
    <property type="entry name" value="ZnF_C2H2"/>
    <property type="match status" value="2"/>
</dbReference>
<dbReference type="InterPro" id="IPR013087">
    <property type="entry name" value="Znf_C2H2_type"/>
</dbReference>
<dbReference type="GO" id="GO:0000981">
    <property type="term" value="F:DNA-binding transcription factor activity, RNA polymerase II-specific"/>
    <property type="evidence" value="ECO:0007669"/>
    <property type="project" value="InterPro"/>
</dbReference>
<proteinExistence type="predicted"/>
<dbReference type="SUPFAM" id="SSF57667">
    <property type="entry name" value="beta-beta-alpha zinc fingers"/>
    <property type="match status" value="1"/>
</dbReference>
<feature type="compositionally biased region" description="Polar residues" evidence="7">
    <location>
        <begin position="266"/>
        <end position="283"/>
    </location>
</feature>
<dbReference type="InterPro" id="IPR036236">
    <property type="entry name" value="Znf_C2H2_sf"/>
</dbReference>
<feature type="domain" description="C2H2-type" evidence="9">
    <location>
        <begin position="5"/>
        <end position="32"/>
    </location>
</feature>
<feature type="domain" description="Zn(2)-C6 fungal-type" evidence="8">
    <location>
        <begin position="207"/>
        <end position="236"/>
    </location>
</feature>
<feature type="region of interest" description="Disordered" evidence="7">
    <location>
        <begin position="362"/>
        <end position="445"/>
    </location>
</feature>
<dbReference type="InterPro" id="IPR001138">
    <property type="entry name" value="Zn2Cys6_DnaBD"/>
</dbReference>
<evidence type="ECO:0000256" key="2">
    <source>
        <dbReference type="ARBA" id="ARBA00022833"/>
    </source>
</evidence>
<evidence type="ECO:0000259" key="9">
    <source>
        <dbReference type="PROSITE" id="PS50157"/>
    </source>
</evidence>
<dbReference type="GO" id="GO:0008270">
    <property type="term" value="F:zinc ion binding"/>
    <property type="evidence" value="ECO:0007669"/>
    <property type="project" value="UniProtKB-KW"/>
</dbReference>
<dbReference type="PROSITE" id="PS50157">
    <property type="entry name" value="ZINC_FINGER_C2H2_2"/>
    <property type="match status" value="2"/>
</dbReference>
<evidence type="ECO:0000256" key="6">
    <source>
        <dbReference type="PROSITE-ProRule" id="PRU00042"/>
    </source>
</evidence>
<accession>A0A4Q1BKZ3</accession>
<evidence type="ECO:0000256" key="5">
    <source>
        <dbReference type="ARBA" id="ARBA00023242"/>
    </source>
</evidence>
<name>A0A4Q1BKZ3_TREME</name>
<feature type="region of interest" description="Disordered" evidence="7">
    <location>
        <begin position="642"/>
        <end position="666"/>
    </location>
</feature>
<evidence type="ECO:0000256" key="1">
    <source>
        <dbReference type="ARBA" id="ARBA00022723"/>
    </source>
</evidence>
<organism evidence="10 11">
    <name type="scientific">Tremella mesenterica</name>
    <name type="common">Jelly fungus</name>
    <dbReference type="NCBI Taxonomy" id="5217"/>
    <lineage>
        <taxon>Eukaryota</taxon>
        <taxon>Fungi</taxon>
        <taxon>Dikarya</taxon>
        <taxon>Basidiomycota</taxon>
        <taxon>Agaricomycotina</taxon>
        <taxon>Tremellomycetes</taxon>
        <taxon>Tremellales</taxon>
        <taxon>Tremellaceae</taxon>
        <taxon>Tremella</taxon>
    </lineage>
</organism>
<feature type="region of interest" description="Disordered" evidence="7">
    <location>
        <begin position="52"/>
        <end position="103"/>
    </location>
</feature>
<keyword evidence="1" id="KW-0479">Metal-binding</keyword>
<dbReference type="Proteomes" id="UP000289152">
    <property type="component" value="Unassembled WGS sequence"/>
</dbReference>
<feature type="compositionally biased region" description="Polar residues" evidence="7">
    <location>
        <begin position="745"/>
        <end position="756"/>
    </location>
</feature>
<feature type="compositionally biased region" description="Low complexity" evidence="7">
    <location>
        <begin position="720"/>
        <end position="736"/>
    </location>
</feature>
<dbReference type="PROSITE" id="PS50048">
    <property type="entry name" value="ZN2_CY6_FUNGAL_2"/>
    <property type="match status" value="1"/>
</dbReference>
<dbReference type="PANTHER" id="PTHR47660">
    <property type="entry name" value="TRANSCRIPTION FACTOR WITH C2H2 AND ZN(2)-CYS(6) DNA BINDING DOMAIN (EUROFUNG)-RELATED-RELATED"/>
    <property type="match status" value="1"/>
</dbReference>
<dbReference type="Pfam" id="PF00172">
    <property type="entry name" value="Zn_clus"/>
    <property type="match status" value="1"/>
</dbReference>
<keyword evidence="11" id="KW-1185">Reference proteome</keyword>
<reference evidence="10 11" key="1">
    <citation type="submission" date="2016-06" db="EMBL/GenBank/DDBJ databases">
        <title>Evolution of pathogenesis and genome organization in the Tremellales.</title>
        <authorList>
            <person name="Cuomo C."/>
            <person name="Litvintseva A."/>
            <person name="Heitman J."/>
            <person name="Chen Y."/>
            <person name="Sun S."/>
            <person name="Springer D."/>
            <person name="Dromer F."/>
            <person name="Young S."/>
            <person name="Zeng Q."/>
            <person name="Chapman S."/>
            <person name="Gujja S."/>
            <person name="Saif S."/>
            <person name="Birren B."/>
        </authorList>
    </citation>
    <scope>NUCLEOTIDE SEQUENCE [LARGE SCALE GENOMIC DNA]</scope>
    <source>
        <strain evidence="10 11">ATCC 28783</strain>
    </source>
</reference>
<keyword evidence="4" id="KW-0804">Transcription</keyword>
<dbReference type="VEuPathDB" id="FungiDB:TREMEDRAFT_74919"/>
<dbReference type="EMBL" id="SDIL01000047">
    <property type="protein sequence ID" value="RXK38451.1"/>
    <property type="molecule type" value="Genomic_DNA"/>
</dbReference>